<organism evidence="10 11">
    <name type="scientific">Takifugu bimaculatus</name>
    <dbReference type="NCBI Taxonomy" id="433685"/>
    <lineage>
        <taxon>Eukaryota</taxon>
        <taxon>Metazoa</taxon>
        <taxon>Chordata</taxon>
        <taxon>Craniata</taxon>
        <taxon>Vertebrata</taxon>
        <taxon>Euteleostomi</taxon>
        <taxon>Actinopterygii</taxon>
        <taxon>Neopterygii</taxon>
        <taxon>Teleostei</taxon>
        <taxon>Neoteleostei</taxon>
        <taxon>Acanthomorphata</taxon>
        <taxon>Eupercaria</taxon>
        <taxon>Tetraodontiformes</taxon>
        <taxon>Tetradontoidea</taxon>
        <taxon>Tetraodontidae</taxon>
        <taxon>Takifugu</taxon>
    </lineage>
</organism>
<dbReference type="GO" id="GO:0008270">
    <property type="term" value="F:zinc ion binding"/>
    <property type="evidence" value="ECO:0007669"/>
    <property type="project" value="UniProtKB-KW"/>
</dbReference>
<feature type="domain" description="C2HC/C3H-type" evidence="9">
    <location>
        <begin position="300"/>
        <end position="329"/>
    </location>
</feature>
<evidence type="ECO:0000256" key="2">
    <source>
        <dbReference type="ARBA" id="ARBA00022723"/>
    </source>
</evidence>
<dbReference type="PANTHER" id="PTHR13555">
    <property type="entry name" value="C2H2 ZINC FINGER CGI-62-RELATED"/>
    <property type="match status" value="1"/>
</dbReference>
<dbReference type="Proteomes" id="UP000516260">
    <property type="component" value="Chromosome 17"/>
</dbReference>
<comment type="caution">
    <text evidence="10">The sequence shown here is derived from an EMBL/GenBank/DDBJ whole genome shotgun (WGS) entry which is preliminary data.</text>
</comment>
<proteinExistence type="inferred from homology"/>
<gene>
    <name evidence="10" type="ORF">fugu_015899</name>
</gene>
<evidence type="ECO:0000256" key="8">
    <source>
        <dbReference type="SAM" id="MobiDB-lite"/>
    </source>
</evidence>
<feature type="compositionally biased region" description="Polar residues" evidence="8">
    <location>
        <begin position="202"/>
        <end position="244"/>
    </location>
</feature>
<evidence type="ECO:0000256" key="6">
    <source>
        <dbReference type="ARBA" id="ARBA00041098"/>
    </source>
</evidence>
<feature type="compositionally biased region" description="Basic and acidic residues" evidence="8">
    <location>
        <begin position="245"/>
        <end position="261"/>
    </location>
</feature>
<sequence length="514" mass="56900">MMYEDENTPANKGYEQCNSCKRYFNPTVLTRHAQICQSVAKKRKVFDSSRQRAEGTDIPTLKPMKPKPEPPKKQSNWRKKHDDFIATIRAAKSVAHIIKDGGPLPPPPPPTYDPDYIQCPCCQRRFNENAAERHIKFCQEQAARMPQRGKVADVKKPPARTQYKPPALVKKANPAAAPTVPLASSRLPQRSGLGQPAGIPSSKVSYPASTRTNSPGLTSPASGIGNNSKMMNSGNRAVKSTRSRISLDRKKTDSSMSREDVAENELENGGMKSKFCHGCGSKYPVETAKFCYEGDASTEKLLQCNTCNRSFYPKVLERHAVICENAANRKRKVFDSSRQRAEGTAIATLNALKKPESPKKQPNKDIIVNPRVVRTCSSIIKDGGPKLPPPATPDSNYIQCPYCQRSFNKHAAERHIKFCQEQAACKSRKEKLADENKPPARTQYKPPALVKKANPAAAPTVPLASSRLPQREDVAENELGNGRMKSKFCHGCGSKYPVETAKFCCECGVKRMFI</sequence>
<dbReference type="EMBL" id="SWLE01000009">
    <property type="protein sequence ID" value="TNM96238.1"/>
    <property type="molecule type" value="Genomic_DNA"/>
</dbReference>
<comment type="similarity">
    <text evidence="1">Belongs to the ZC2HC1 family.</text>
</comment>
<evidence type="ECO:0000256" key="5">
    <source>
        <dbReference type="ARBA" id="ARBA00022833"/>
    </source>
</evidence>
<accession>A0A4Z2BWX6</accession>
<feature type="compositionally biased region" description="Basic and acidic residues" evidence="8">
    <location>
        <begin position="45"/>
        <end position="55"/>
    </location>
</feature>
<evidence type="ECO:0000256" key="7">
    <source>
        <dbReference type="PROSITE-ProRule" id="PRU01371"/>
    </source>
</evidence>
<keyword evidence="3" id="KW-0677">Repeat</keyword>
<keyword evidence="4 7" id="KW-0863">Zinc-finger</keyword>
<dbReference type="PANTHER" id="PTHR13555:SF25">
    <property type="entry name" value="ZINC FINGER C2HC DOMAIN-CONTAINING PROTEIN 1A"/>
    <property type="match status" value="1"/>
</dbReference>
<feature type="domain" description="C2HC/C3H-type" evidence="9">
    <location>
        <begin position="396"/>
        <end position="425"/>
    </location>
</feature>
<feature type="domain" description="C2HC/C3H-type" evidence="9">
    <location>
        <begin position="115"/>
        <end position="144"/>
    </location>
</feature>
<keyword evidence="11" id="KW-1185">Reference proteome</keyword>
<dbReference type="AlphaFoldDB" id="A0A4Z2BWX6"/>
<dbReference type="PROSITE" id="PS52027">
    <property type="entry name" value="ZF_C2HC_C3H"/>
    <property type="match status" value="4"/>
</dbReference>
<reference evidence="10 11" key="1">
    <citation type="submission" date="2019-04" db="EMBL/GenBank/DDBJ databases">
        <title>The sequence and de novo assembly of Takifugu bimaculatus genome using PacBio and Hi-C technologies.</title>
        <authorList>
            <person name="Xu P."/>
            <person name="Liu B."/>
            <person name="Zhou Z."/>
        </authorList>
    </citation>
    <scope>NUCLEOTIDE SEQUENCE [LARGE SCALE GENOMIC DNA]</scope>
    <source>
        <strain evidence="10">TB-2018</strain>
        <tissue evidence="10">Muscle</tissue>
    </source>
</reference>
<feature type="domain" description="C2HC/C3H-type" evidence="9">
    <location>
        <begin position="13"/>
        <end position="42"/>
    </location>
</feature>
<feature type="region of interest" description="Disordered" evidence="8">
    <location>
        <begin position="170"/>
        <end position="264"/>
    </location>
</feature>
<evidence type="ECO:0000256" key="4">
    <source>
        <dbReference type="ARBA" id="ARBA00022771"/>
    </source>
</evidence>
<protein>
    <recommendedName>
        <fullName evidence="6">Zinc finger C2HC domain-containing protein 1A</fullName>
    </recommendedName>
</protein>
<evidence type="ECO:0000256" key="3">
    <source>
        <dbReference type="ARBA" id="ARBA00022737"/>
    </source>
</evidence>
<name>A0A4Z2BWX6_9TELE</name>
<keyword evidence="2" id="KW-0479">Metal-binding</keyword>
<dbReference type="InterPro" id="IPR026319">
    <property type="entry name" value="ZC2HC1A/B-like"/>
</dbReference>
<keyword evidence="5" id="KW-0862">Zinc</keyword>
<evidence type="ECO:0000256" key="1">
    <source>
        <dbReference type="ARBA" id="ARBA00010843"/>
    </source>
</evidence>
<feature type="region of interest" description="Disordered" evidence="8">
    <location>
        <begin position="44"/>
        <end position="79"/>
    </location>
</feature>
<dbReference type="Pfam" id="PF13913">
    <property type="entry name" value="zf-C2HC_2"/>
    <property type="match status" value="4"/>
</dbReference>
<evidence type="ECO:0000313" key="11">
    <source>
        <dbReference type="Proteomes" id="UP000516260"/>
    </source>
</evidence>
<evidence type="ECO:0000313" key="10">
    <source>
        <dbReference type="EMBL" id="TNM96238.1"/>
    </source>
</evidence>
<dbReference type="InterPro" id="IPR049899">
    <property type="entry name" value="Znf_C2HC_C3H"/>
</dbReference>
<evidence type="ECO:0000259" key="9">
    <source>
        <dbReference type="PROSITE" id="PS52027"/>
    </source>
</evidence>